<keyword evidence="6" id="KW-1185">Reference proteome</keyword>
<accession>L8GSM6</accession>
<dbReference type="SUPFAM" id="SSF53254">
    <property type="entry name" value="Phosphoglycerate mutase-like"/>
    <property type="match status" value="1"/>
</dbReference>
<name>L8GSM6_ACACF</name>
<dbReference type="PROSITE" id="PS00616">
    <property type="entry name" value="HIS_ACID_PHOSPHAT_1"/>
    <property type="match status" value="1"/>
</dbReference>
<feature type="signal peptide" evidence="4">
    <location>
        <begin position="1"/>
        <end position="22"/>
    </location>
</feature>
<dbReference type="Pfam" id="PF00328">
    <property type="entry name" value="His_Phos_2"/>
    <property type="match status" value="2"/>
</dbReference>
<gene>
    <name evidence="5" type="ORF">ACA1_178730</name>
</gene>
<organism evidence="5 6">
    <name type="scientific">Acanthamoeba castellanii (strain ATCC 30010 / Neff)</name>
    <dbReference type="NCBI Taxonomy" id="1257118"/>
    <lineage>
        <taxon>Eukaryota</taxon>
        <taxon>Amoebozoa</taxon>
        <taxon>Discosea</taxon>
        <taxon>Longamoebia</taxon>
        <taxon>Centramoebida</taxon>
        <taxon>Acanthamoebidae</taxon>
        <taxon>Acanthamoeba</taxon>
    </lineage>
</organism>
<evidence type="ECO:0000256" key="1">
    <source>
        <dbReference type="ARBA" id="ARBA00005375"/>
    </source>
</evidence>
<dbReference type="InterPro" id="IPR029033">
    <property type="entry name" value="His_PPase_superfam"/>
</dbReference>
<dbReference type="InterPro" id="IPR033379">
    <property type="entry name" value="Acid_Pase_AS"/>
</dbReference>
<dbReference type="RefSeq" id="XP_004338217.1">
    <property type="nucleotide sequence ID" value="XM_004338169.1"/>
</dbReference>
<keyword evidence="2" id="KW-0378">Hydrolase</keyword>
<evidence type="ECO:0000256" key="3">
    <source>
        <dbReference type="SAM" id="MobiDB-lite"/>
    </source>
</evidence>
<proteinExistence type="inferred from homology"/>
<dbReference type="PROSITE" id="PS00778">
    <property type="entry name" value="HIS_ACID_PHOSPHAT_2"/>
    <property type="match status" value="1"/>
</dbReference>
<evidence type="ECO:0000313" key="6">
    <source>
        <dbReference type="Proteomes" id="UP000011083"/>
    </source>
</evidence>
<dbReference type="CDD" id="cd07061">
    <property type="entry name" value="HP_HAP_like"/>
    <property type="match status" value="1"/>
</dbReference>
<dbReference type="PANTHER" id="PTHR11567:SF110">
    <property type="entry name" value="2-PHOSPHOXYLOSE PHOSPHATASE 1"/>
    <property type="match status" value="1"/>
</dbReference>
<dbReference type="KEGG" id="acan:ACA1_178730"/>
<keyword evidence="4" id="KW-0732">Signal</keyword>
<dbReference type="STRING" id="1257118.L8GSM6"/>
<dbReference type="GeneID" id="14916871"/>
<dbReference type="PANTHER" id="PTHR11567">
    <property type="entry name" value="ACID PHOSPHATASE-RELATED"/>
    <property type="match status" value="1"/>
</dbReference>
<dbReference type="GO" id="GO:0016791">
    <property type="term" value="F:phosphatase activity"/>
    <property type="evidence" value="ECO:0007669"/>
    <property type="project" value="TreeGrafter"/>
</dbReference>
<dbReference type="EMBL" id="KB008006">
    <property type="protein sequence ID" value="ELR16204.1"/>
    <property type="molecule type" value="Genomic_DNA"/>
</dbReference>
<evidence type="ECO:0000256" key="2">
    <source>
        <dbReference type="ARBA" id="ARBA00022801"/>
    </source>
</evidence>
<dbReference type="InterPro" id="IPR050645">
    <property type="entry name" value="Histidine_acid_phosphatase"/>
</dbReference>
<dbReference type="OMA" id="RHNIAHD"/>
<comment type="similarity">
    <text evidence="1">Belongs to the histidine acid phosphatase family.</text>
</comment>
<evidence type="ECO:0000313" key="5">
    <source>
        <dbReference type="EMBL" id="ELR16204.1"/>
    </source>
</evidence>
<protein>
    <submittedName>
        <fullName evidence="5">Histidine acid phosphatase superfamily protein</fullName>
    </submittedName>
</protein>
<dbReference type="AlphaFoldDB" id="L8GSM6"/>
<dbReference type="OrthoDB" id="16224at2759"/>
<feature type="region of interest" description="Disordered" evidence="3">
    <location>
        <begin position="256"/>
        <end position="276"/>
    </location>
</feature>
<sequence>MRRLLTCWTSVAVGAGMGLAAAGQCDGGLTIHATTTKTETATPSLPDVDLKVAPPAAHAATSSPIATGPDGPASPLRLQLVLAVTRHGLRTPLSSTDQRNEWRCEHDQLLVQHYADADDALRLTHSDEPLPDHVPANLLTRRKLLHGRQKLRGNCHVGQLTHLGLEQLRRIGELLRERYVDELRVLPPVFDARTVFVRSTDTNRTIESAQSLLWGLYPPSTRPHGREGVMDVNIVEERPRTCTRGRHARATPDYLKHREDRQPFQASTTTTTTTTSDKVEAALGRKVNSWDGLNSTLQTIIRHRLLLPDGVDQDIVDGVESEAGYETAVKFSSPEICRLAIGRFIGDVVDRVQTTVDGEDDVRFALYSGHDNTLSPFLSAFNVFDARQPPMASVIVLEVYKDAKDKHWVRFLYNGEEMVVQAPAKGAGAEKGELEPLTQRYPVAVVRDAGEAGERREAIALAPHERWRELATSLIPIDYDAECKESAPLA</sequence>
<reference evidence="5 6" key="1">
    <citation type="journal article" date="2013" name="Genome Biol.">
        <title>Genome of Acanthamoeba castellanii highlights extensive lateral gene transfer and early evolution of tyrosine kinase signaling.</title>
        <authorList>
            <person name="Clarke M."/>
            <person name="Lohan A.J."/>
            <person name="Liu B."/>
            <person name="Lagkouvardos I."/>
            <person name="Roy S."/>
            <person name="Zafar N."/>
            <person name="Bertelli C."/>
            <person name="Schilde C."/>
            <person name="Kianianmomeni A."/>
            <person name="Burglin T.R."/>
            <person name="Frech C."/>
            <person name="Turcotte B."/>
            <person name="Kopec K.O."/>
            <person name="Synnott J.M."/>
            <person name="Choo C."/>
            <person name="Paponov I."/>
            <person name="Finkler A."/>
            <person name="Soon Heng Tan C."/>
            <person name="Hutchins A.P."/>
            <person name="Weinmeier T."/>
            <person name="Rattei T."/>
            <person name="Chu J.S."/>
            <person name="Gimenez G."/>
            <person name="Irimia M."/>
            <person name="Rigden D.J."/>
            <person name="Fitzpatrick D.A."/>
            <person name="Lorenzo-Morales J."/>
            <person name="Bateman A."/>
            <person name="Chiu C.H."/>
            <person name="Tang P."/>
            <person name="Hegemann P."/>
            <person name="Fromm H."/>
            <person name="Raoult D."/>
            <person name="Greub G."/>
            <person name="Miranda-Saavedra D."/>
            <person name="Chen N."/>
            <person name="Nash P."/>
            <person name="Ginger M.L."/>
            <person name="Horn M."/>
            <person name="Schaap P."/>
            <person name="Caler L."/>
            <person name="Loftus B."/>
        </authorList>
    </citation>
    <scope>NUCLEOTIDE SEQUENCE [LARGE SCALE GENOMIC DNA]</scope>
    <source>
        <strain evidence="5 6">Neff</strain>
    </source>
</reference>
<dbReference type="InterPro" id="IPR000560">
    <property type="entry name" value="His_Pase_clade-2"/>
</dbReference>
<dbReference type="Gene3D" id="3.40.50.1240">
    <property type="entry name" value="Phosphoglycerate mutase-like"/>
    <property type="match status" value="1"/>
</dbReference>
<feature type="chain" id="PRO_5003990044" evidence="4">
    <location>
        <begin position="23"/>
        <end position="490"/>
    </location>
</feature>
<dbReference type="VEuPathDB" id="AmoebaDB:ACA1_178730"/>
<evidence type="ECO:0000256" key="4">
    <source>
        <dbReference type="SAM" id="SignalP"/>
    </source>
</evidence>
<dbReference type="Proteomes" id="UP000011083">
    <property type="component" value="Unassembled WGS sequence"/>
</dbReference>